<feature type="region of interest" description="Disordered" evidence="1">
    <location>
        <begin position="36"/>
        <end position="65"/>
    </location>
</feature>
<feature type="compositionally biased region" description="Basic residues" evidence="1">
    <location>
        <begin position="50"/>
        <end position="65"/>
    </location>
</feature>
<keyword evidence="3" id="KW-1185">Reference proteome</keyword>
<comment type="caution">
    <text evidence="2">The sequence shown here is derived from an EMBL/GenBank/DDBJ whole genome shotgun (WGS) entry which is preliminary data.</text>
</comment>
<dbReference type="EMBL" id="JACHOU010000011">
    <property type="protein sequence ID" value="MBB6356022.1"/>
    <property type="molecule type" value="Genomic_DNA"/>
</dbReference>
<gene>
    <name evidence="2" type="ORF">GGR00_003827</name>
</gene>
<evidence type="ECO:0000256" key="1">
    <source>
        <dbReference type="SAM" id="MobiDB-lite"/>
    </source>
</evidence>
<organism evidence="2 3">
    <name type="scientific">Aminobacter aganoensis</name>
    <dbReference type="NCBI Taxonomy" id="83264"/>
    <lineage>
        <taxon>Bacteria</taxon>
        <taxon>Pseudomonadati</taxon>
        <taxon>Pseudomonadota</taxon>
        <taxon>Alphaproteobacteria</taxon>
        <taxon>Hyphomicrobiales</taxon>
        <taxon>Phyllobacteriaceae</taxon>
        <taxon>Aminobacter</taxon>
    </lineage>
</organism>
<sequence length="65" mass="7402">MALLRLIISRYPVITGHLEPQPIQLLPWVEQKLPPPWAGKKSGDRFGDKRGRRPKKSARKKMTAG</sequence>
<proteinExistence type="predicted"/>
<dbReference type="AlphaFoldDB" id="A0A7X0KMD4"/>
<reference evidence="2 3" key="1">
    <citation type="submission" date="2020-08" db="EMBL/GenBank/DDBJ databases">
        <title>Genomic Encyclopedia of Type Strains, Phase IV (KMG-IV): sequencing the most valuable type-strain genomes for metagenomic binning, comparative biology and taxonomic classification.</title>
        <authorList>
            <person name="Goeker M."/>
        </authorList>
    </citation>
    <scope>NUCLEOTIDE SEQUENCE [LARGE SCALE GENOMIC DNA]</scope>
    <source>
        <strain evidence="2 3">DSM 7051</strain>
    </source>
</reference>
<name>A0A7X0KMD4_9HYPH</name>
<accession>A0A7X0KMD4</accession>
<protein>
    <submittedName>
        <fullName evidence="2">Uncharacterized protein</fullName>
    </submittedName>
</protein>
<dbReference type="RefSeq" id="WP_184700384.1">
    <property type="nucleotide sequence ID" value="NZ_BAABEG010000001.1"/>
</dbReference>
<dbReference type="Proteomes" id="UP000536262">
    <property type="component" value="Unassembled WGS sequence"/>
</dbReference>
<evidence type="ECO:0000313" key="2">
    <source>
        <dbReference type="EMBL" id="MBB6356022.1"/>
    </source>
</evidence>
<evidence type="ECO:0000313" key="3">
    <source>
        <dbReference type="Proteomes" id="UP000536262"/>
    </source>
</evidence>